<dbReference type="EMBL" id="LT838882">
    <property type="protein sequence ID" value="SMD50270.1"/>
    <property type="molecule type" value="mRNA"/>
</dbReference>
<feature type="transmembrane region" description="Helical" evidence="4">
    <location>
        <begin position="67"/>
        <end position="89"/>
    </location>
</feature>
<reference evidence="6" key="1">
    <citation type="submission" date="2017-04" db="EMBL/GenBank/DDBJ databases">
        <authorList>
            <person name="Afonso C.L."/>
            <person name="Miller P.J."/>
            <person name="Scott M.A."/>
            <person name="Spackman E."/>
            <person name="Goraichik I."/>
            <person name="Dimitrov K.M."/>
            <person name="Suarez D.L."/>
            <person name="Swayne D.E."/>
        </authorList>
    </citation>
    <scope>NUCLEOTIDE SEQUENCE</scope>
    <source>
        <strain evidence="6">SRM16</strain>
    </source>
</reference>
<protein>
    <submittedName>
        <fullName evidence="6">Linoleoyl-CoA desaturase</fullName>
    </submittedName>
</protein>
<dbReference type="Pfam" id="PF00487">
    <property type="entry name" value="FA_desaturase"/>
    <property type="match status" value="1"/>
</dbReference>
<dbReference type="PANTHER" id="PTHR19353">
    <property type="entry name" value="FATTY ACID DESATURASE 2"/>
    <property type="match status" value="1"/>
</dbReference>
<dbReference type="PANTHER" id="PTHR19353:SF19">
    <property type="entry name" value="DELTA(5) FATTY ACID DESATURASE C-RELATED"/>
    <property type="match status" value="1"/>
</dbReference>
<dbReference type="CDD" id="cd03506">
    <property type="entry name" value="Delta6-FADS-like"/>
    <property type="match status" value="1"/>
</dbReference>
<dbReference type="GO" id="GO:0016717">
    <property type="term" value="F:oxidoreductase activity, acting on paired donors, with oxidation of a pair of donors resulting in the reduction of molecular oxygen to two molecules of water"/>
    <property type="evidence" value="ECO:0007669"/>
    <property type="project" value="TreeGrafter"/>
</dbReference>
<comment type="similarity">
    <text evidence="2">Belongs to the fatty acid desaturase type 2 family.</text>
</comment>
<reference evidence="6" key="2">
    <citation type="submission" date="2017-06" db="EMBL/GenBank/DDBJ databases">
        <title>Arthrospira Metabolic genes.</title>
        <authorList>
            <person name="Venkatesh K."/>
            <person name="Anbazahan S."/>
            <person name="Faizal N."/>
            <person name="Arockiaraj J."/>
        </authorList>
    </citation>
    <scope>NUCLEOTIDE SEQUENCE</scope>
    <source>
        <strain evidence="6">SRM16</strain>
    </source>
</reference>
<dbReference type="GO" id="GO:0016020">
    <property type="term" value="C:membrane"/>
    <property type="evidence" value="ECO:0007669"/>
    <property type="project" value="TreeGrafter"/>
</dbReference>
<feature type="domain" description="Fatty acid desaturase" evidence="5">
    <location>
        <begin position="67"/>
        <end position="335"/>
    </location>
</feature>
<evidence type="ECO:0000256" key="4">
    <source>
        <dbReference type="SAM" id="Phobius"/>
    </source>
</evidence>
<dbReference type="PIRSF" id="PIRSF015921">
    <property type="entry name" value="FA_sphinglp_des"/>
    <property type="match status" value="1"/>
</dbReference>
<evidence type="ECO:0000256" key="1">
    <source>
        <dbReference type="ARBA" id="ARBA00001954"/>
    </source>
</evidence>
<keyword evidence="4" id="KW-0812">Transmembrane</keyword>
<sequence length="368" mass="42096">MTSTTSKVTFGKSIGFRKELNRRVNAYLEAENISPRDNPAMYLKTAIILAWVVSAWTFVVFGPDVLWMKLLGCIVLGFGVSAVGFNISHDGNHGGYSKYQWVNYLSGLTHDAIGVSSYLWKFRHNVLHHTYTNILGHDVEIHGDELVRMSPSMEYRWYHRYQHWFIWFVYPFIPYYWSIADVQTMLFKRQYHDHEIPPPTWVDIATLLAFKAFGVAVFLIIPIAVGYSPLEAVIGASIVYMTHGLIACVVFMLAHVIEPAEFLDPDNLHIDDEWAIAQVKTTVDFAPKNPIINWYVGGLNYQTVHHLFPHICHIHYPKIAPILAEVCEEFGVNYAVHQTFFGALAANYSWLKKMSINPETKAIEQLTV</sequence>
<proteinExistence type="evidence at transcript level"/>
<keyword evidence="4" id="KW-1133">Transmembrane helix</keyword>
<evidence type="ECO:0000256" key="2">
    <source>
        <dbReference type="ARBA" id="ARBA00008749"/>
    </source>
</evidence>
<keyword evidence="4" id="KW-0472">Membrane</keyword>
<feature type="transmembrane region" description="Helical" evidence="4">
    <location>
        <begin position="201"/>
        <end position="227"/>
    </location>
</feature>
<evidence type="ECO:0000256" key="3">
    <source>
        <dbReference type="ARBA" id="ARBA00023004"/>
    </source>
</evidence>
<dbReference type="AlphaFoldDB" id="A0A1Y5YRF0"/>
<organism evidence="6">
    <name type="scientific">Arthrospira sp. SRM16</name>
    <dbReference type="NCBI Taxonomy" id="1929211"/>
    <lineage>
        <taxon>Bacteria</taxon>
        <taxon>Bacillati</taxon>
        <taxon>Cyanobacteriota</taxon>
        <taxon>Cyanophyceae</taxon>
        <taxon>Oscillatoriophycideae</taxon>
        <taxon>Oscillatoriales</taxon>
        <taxon>Microcoleaceae</taxon>
        <taxon>Arthrospira</taxon>
    </lineage>
</organism>
<gene>
    <name evidence="6" type="primary">A-LCD</name>
</gene>
<evidence type="ECO:0000259" key="5">
    <source>
        <dbReference type="Pfam" id="PF00487"/>
    </source>
</evidence>
<evidence type="ECO:0000313" key="6">
    <source>
        <dbReference type="EMBL" id="SMD50270.1"/>
    </source>
</evidence>
<keyword evidence="3" id="KW-0408">Iron</keyword>
<dbReference type="InterPro" id="IPR005804">
    <property type="entry name" value="FA_desaturase_dom"/>
</dbReference>
<dbReference type="GO" id="GO:0008610">
    <property type="term" value="P:lipid biosynthetic process"/>
    <property type="evidence" value="ECO:0007669"/>
    <property type="project" value="UniProtKB-ARBA"/>
</dbReference>
<comment type="cofactor">
    <cofactor evidence="1">
        <name>Fe(2+)</name>
        <dbReference type="ChEBI" id="CHEBI:29033"/>
    </cofactor>
</comment>
<feature type="transmembrane region" description="Helical" evidence="4">
    <location>
        <begin position="41"/>
        <end position="61"/>
    </location>
</feature>
<name>A0A1Y5YRF0_9CYAN</name>
<feature type="transmembrane region" description="Helical" evidence="4">
    <location>
        <begin position="161"/>
        <end position="180"/>
    </location>
</feature>
<feature type="transmembrane region" description="Helical" evidence="4">
    <location>
        <begin position="233"/>
        <end position="254"/>
    </location>
</feature>
<dbReference type="InterPro" id="IPR012171">
    <property type="entry name" value="Fatty_acid_desaturase"/>
</dbReference>
<accession>A0A1Y5YRF0</accession>